<feature type="compositionally biased region" description="Low complexity" evidence="5">
    <location>
        <begin position="228"/>
        <end position="244"/>
    </location>
</feature>
<feature type="region of interest" description="Disordered" evidence="5">
    <location>
        <begin position="1303"/>
        <end position="1343"/>
    </location>
</feature>
<dbReference type="eggNOG" id="ENOG502QR32">
    <property type="taxonomic scope" value="Eukaryota"/>
</dbReference>
<dbReference type="GO" id="GO:0032783">
    <property type="term" value="C:super elongation complex"/>
    <property type="evidence" value="ECO:0007669"/>
    <property type="project" value="TreeGrafter"/>
</dbReference>
<name>L5JXX6_PTEAL</name>
<sequence length="1433" mass="157498">MDTKEAVFGTKRNQDKVDAKYRQALDPGGRVCNMNLEDRNVLRMKERERRNQEIQQGEDPFPPSSPLFAEPYKVTSKEDKLSSRIQSTLGNYDEMKDFIGDRSIPKLVAIPKPTVPPTADEKSNPNFFEQRHGSSHQSSKWTPVGPAPSTSQSQKRSSGLPSGHSSQRTSAGGSGGTNSSSQRHDRDSSHGNDHHSKEHQRSKSPRDPDANWDSPSRVPFSSGQHSNQSFPPSLMSKSSSMLQKPTAYVRPMDGQESMEPKLSSEHYSSQSHGNSMAELKPSSKAHLTKLKIPSQPLDASASGDVSCVDEILKESQQSNFGPGEQKRYNPSKTSNGHQSKSMLKDDLKLSSSEDSDGEQDCDKTMPRSTPGSNSEPSHHNSEGADNSRDDSSSHSGSESSSGSDSESESSSSDSEANEPSQSASPEPEPPPTNKWQLDNWLNKVNPHKVSPASSVDSNIPSSQGYKKEGREQGTGNSYTDPSGPKETSSATPGRDSKTVQKGSESGRGRQKSPAQSDSTTQRRTVGKKQPKKAEKAAAEEPRGGLKIESETPVDMATSMPSSRHKAATKGSRKPNIKKESKSSPRPSAEKKKYKSTSKSSQKSREIIETDTSSSDSDESESLPPSSQTPKYPESNRTPVKPSSVEEEDSFFRQRMFSPMEEKELLSPLSEPDDRYPLIVKIDLNLLTRIPGKPYKETEPPKGEKKNVPEKHTREAQKQASEKVSNKGKRKHKPEPPPTNKWQLDNWLNKVNPHKVSPASSVDSNIPSSQGYKKEGREQGTGNSYTDPSGPKETSSATPGRDSKTVQKGSESGRGRQKSPAQSDSTTQRRTVGKKQPKKAEKAAAEEPRGGLKIESETPVDMATSMPSSRHKAATKGSRKPNIKKESKSSPRPSAEKKKYKSTSKSSQKSREIIETDTSSSDSDESESLPPSSQTPKYPESNRTPVKPSSVEEEDSFFRQRMFSPMEEKELLSPLSEPDDRYPLIVKIDLNLLTRIPGKPYKETEPPKGEKKNVPEKHTREAQKQASEKVSNKGKRKHKNEDDNRTNESKKPKMEDKNSAGHKPPSNRESSKQSAAKEKDLLPSPAGPAPAKDPKTEHGSRKRTISQSSSLKSSSNSNKENSGSSKNSSSTSKQKKTEGKTSSSSKEVKEKASNSSSNCPPSTPTPDSSKPRRTKLAFDDRNYSADHYLQEAKKLKHNADALSDRFEKAVYYLDAVVSFIECGNALEKNAQESKSPFLMYSETVELIKYTMKLKNYLAPDATAADKRLTVLCLRCQSLLYLRLFKLKKENALKYSKTLTEHLKNSYNNSQAPSPGLGSKAVGMPSPVSPKLSPGNSGNYSSGASSGASASGSSVTIPHRIHQMAASYVQVTSNFLYATEIWDQAEQLSKEQKEFFAELDKVMGPLIFNASIMTDLVRYTRQGLHWLRQDAKLVS</sequence>
<dbReference type="EMBL" id="KB031114">
    <property type="protein sequence ID" value="ELK03098.1"/>
    <property type="molecule type" value="Genomic_DNA"/>
</dbReference>
<keyword evidence="8" id="KW-1185">Reference proteome</keyword>
<organism evidence="7 8">
    <name type="scientific">Pteropus alecto</name>
    <name type="common">Black flying fox</name>
    <dbReference type="NCBI Taxonomy" id="9402"/>
    <lineage>
        <taxon>Eukaryota</taxon>
        <taxon>Metazoa</taxon>
        <taxon>Chordata</taxon>
        <taxon>Craniata</taxon>
        <taxon>Vertebrata</taxon>
        <taxon>Euteleostomi</taxon>
        <taxon>Mammalia</taxon>
        <taxon>Eutheria</taxon>
        <taxon>Laurasiatheria</taxon>
        <taxon>Chiroptera</taxon>
        <taxon>Yinpterochiroptera</taxon>
        <taxon>Pteropodoidea</taxon>
        <taxon>Pteropodidae</taxon>
        <taxon>Pteropodinae</taxon>
        <taxon>Pteropus</taxon>
    </lineage>
</organism>
<feature type="compositionally biased region" description="Basic and acidic residues" evidence="5">
    <location>
        <begin position="531"/>
        <end position="549"/>
    </location>
</feature>
<feature type="region of interest" description="Disordered" evidence="5">
    <location>
        <begin position="48"/>
        <end position="68"/>
    </location>
</feature>
<dbReference type="Proteomes" id="UP000010552">
    <property type="component" value="Unassembled WGS sequence"/>
</dbReference>
<dbReference type="STRING" id="9402.L5JXX6"/>
<feature type="compositionally biased region" description="Polar residues" evidence="5">
    <location>
        <begin position="265"/>
        <end position="274"/>
    </location>
</feature>
<feature type="compositionally biased region" description="Polar residues" evidence="5">
    <location>
        <begin position="818"/>
        <end position="829"/>
    </location>
</feature>
<feature type="compositionally biased region" description="Basic and acidic residues" evidence="5">
    <location>
        <begin position="376"/>
        <end position="392"/>
    </location>
</feature>
<dbReference type="Pfam" id="PF05110">
    <property type="entry name" value="AF-4"/>
    <property type="match status" value="2"/>
</dbReference>
<feature type="compositionally biased region" description="Polar residues" evidence="5">
    <location>
        <begin position="366"/>
        <end position="375"/>
    </location>
</feature>
<feature type="compositionally biased region" description="Basic and acidic residues" evidence="5">
    <location>
        <begin position="837"/>
        <end position="855"/>
    </location>
</feature>
<evidence type="ECO:0000313" key="8">
    <source>
        <dbReference type="Proteomes" id="UP000010552"/>
    </source>
</evidence>
<dbReference type="PANTHER" id="PTHR10528">
    <property type="entry name" value="AF4/FMR2 FAMILY MEMBER"/>
    <property type="match status" value="1"/>
</dbReference>
<feature type="compositionally biased region" description="Basic residues" evidence="5">
    <location>
        <begin position="868"/>
        <end position="881"/>
    </location>
</feature>
<feature type="compositionally biased region" description="Polar residues" evidence="5">
    <location>
        <begin position="328"/>
        <end position="338"/>
    </location>
</feature>
<dbReference type="InterPro" id="IPR043639">
    <property type="entry name" value="AF4_int"/>
</dbReference>
<evidence type="ECO:0000256" key="4">
    <source>
        <dbReference type="ARBA" id="ARBA00023242"/>
    </source>
</evidence>
<evidence type="ECO:0000256" key="1">
    <source>
        <dbReference type="ARBA" id="ARBA00004123"/>
    </source>
</evidence>
<accession>L5JXX6</accession>
<evidence type="ECO:0000259" key="6">
    <source>
        <dbReference type="Pfam" id="PF18876"/>
    </source>
</evidence>
<dbReference type="GO" id="GO:0010468">
    <property type="term" value="P:regulation of gene expression"/>
    <property type="evidence" value="ECO:0007669"/>
    <property type="project" value="InterPro"/>
</dbReference>
<feature type="compositionally biased region" description="Polar residues" evidence="5">
    <location>
        <begin position="451"/>
        <end position="464"/>
    </location>
</feature>
<gene>
    <name evidence="7" type="ORF">PAL_GLEAN10016883</name>
</gene>
<feature type="compositionally biased region" description="Basic and acidic residues" evidence="5">
    <location>
        <begin position="576"/>
        <end position="590"/>
    </location>
</feature>
<feature type="compositionally biased region" description="Low complexity" evidence="5">
    <location>
        <begin position="1331"/>
        <end position="1343"/>
    </location>
</feature>
<feature type="compositionally biased region" description="Basic and acidic residues" evidence="5">
    <location>
        <begin position="882"/>
        <end position="896"/>
    </location>
</feature>
<feature type="compositionally biased region" description="Basic and acidic residues" evidence="5">
    <location>
        <begin position="1038"/>
        <end position="1058"/>
    </location>
</feature>
<feature type="compositionally biased region" description="Basic and acidic residues" evidence="5">
    <location>
        <begin position="1068"/>
        <end position="1080"/>
    </location>
</feature>
<feature type="compositionally biased region" description="Polar residues" evidence="5">
    <location>
        <begin position="779"/>
        <end position="797"/>
    </location>
</feature>
<feature type="compositionally biased region" description="Polar residues" evidence="5">
    <location>
        <begin position="512"/>
        <end position="523"/>
    </location>
</feature>
<feature type="compositionally biased region" description="Basic residues" evidence="5">
    <location>
        <begin position="562"/>
        <end position="575"/>
    </location>
</feature>
<feature type="compositionally biased region" description="Low complexity" evidence="5">
    <location>
        <begin position="1105"/>
        <end position="1131"/>
    </location>
</feature>
<proteinExistence type="inferred from homology"/>
<comment type="subcellular location">
    <subcellularLocation>
        <location evidence="1">Nucleus</location>
    </subcellularLocation>
</comment>
<evidence type="ECO:0000256" key="5">
    <source>
        <dbReference type="SAM" id="MobiDB-lite"/>
    </source>
</evidence>
<feature type="compositionally biased region" description="Low complexity" evidence="5">
    <location>
        <begin position="1152"/>
        <end position="1167"/>
    </location>
</feature>
<dbReference type="InterPro" id="IPR043640">
    <property type="entry name" value="AF4/FMR2_CHD"/>
</dbReference>
<feature type="compositionally biased region" description="Low complexity" evidence="5">
    <location>
        <begin position="393"/>
        <end position="425"/>
    </location>
</feature>
<feature type="compositionally biased region" description="Basic and acidic residues" evidence="5">
    <location>
        <begin position="693"/>
        <end position="724"/>
    </location>
</feature>
<dbReference type="InterPro" id="IPR007797">
    <property type="entry name" value="AF4/FMR2"/>
</dbReference>
<dbReference type="Pfam" id="PF18875">
    <property type="entry name" value="AF4_int"/>
    <property type="match status" value="2"/>
</dbReference>
<dbReference type="InParanoid" id="L5JXX6"/>
<evidence type="ECO:0000313" key="7">
    <source>
        <dbReference type="EMBL" id="ELK03098.1"/>
    </source>
</evidence>
<feature type="domain" description="AF4/FMR2 C-terminal homology" evidence="6">
    <location>
        <begin position="1167"/>
        <end position="1431"/>
    </location>
</feature>
<feature type="compositionally biased region" description="Basic and acidic residues" evidence="5">
    <location>
        <begin position="182"/>
        <end position="209"/>
    </location>
</feature>
<dbReference type="Pfam" id="PF18876">
    <property type="entry name" value="AFF4_CHD"/>
    <property type="match status" value="1"/>
</dbReference>
<comment type="similarity">
    <text evidence="2">Belongs to the AF4 family.</text>
</comment>
<keyword evidence="4" id="KW-0539">Nucleus</keyword>
<keyword evidence="3" id="KW-0597">Phosphoprotein</keyword>
<evidence type="ECO:0000256" key="3">
    <source>
        <dbReference type="ARBA" id="ARBA00022553"/>
    </source>
</evidence>
<dbReference type="PANTHER" id="PTHR10528:SF15">
    <property type="entry name" value="AF4_FMR2 FAMILY MEMBER 4"/>
    <property type="match status" value="1"/>
</dbReference>
<protein>
    <submittedName>
        <fullName evidence="7">AF4/FMR2 family member 4</fullName>
    </submittedName>
</protein>
<feature type="compositionally biased region" description="Polar residues" evidence="5">
    <location>
        <begin position="473"/>
        <end position="491"/>
    </location>
</feature>
<feature type="compositionally biased region" description="Basic and acidic residues" evidence="5">
    <location>
        <begin position="999"/>
        <end position="1030"/>
    </location>
</feature>
<evidence type="ECO:0000256" key="2">
    <source>
        <dbReference type="ARBA" id="ARBA00007354"/>
    </source>
</evidence>
<feature type="compositionally biased region" description="Polar residues" evidence="5">
    <location>
        <begin position="757"/>
        <end position="770"/>
    </location>
</feature>
<reference evidence="8" key="1">
    <citation type="journal article" date="2013" name="Science">
        <title>Comparative analysis of bat genomes provides insight into the evolution of flight and immunity.</title>
        <authorList>
            <person name="Zhang G."/>
            <person name="Cowled C."/>
            <person name="Shi Z."/>
            <person name="Huang Z."/>
            <person name="Bishop-Lilly K.A."/>
            <person name="Fang X."/>
            <person name="Wynne J.W."/>
            <person name="Xiong Z."/>
            <person name="Baker M.L."/>
            <person name="Zhao W."/>
            <person name="Tachedjian M."/>
            <person name="Zhu Y."/>
            <person name="Zhou P."/>
            <person name="Jiang X."/>
            <person name="Ng J."/>
            <person name="Yang L."/>
            <person name="Wu L."/>
            <person name="Xiao J."/>
            <person name="Feng Y."/>
            <person name="Chen Y."/>
            <person name="Sun X."/>
            <person name="Zhang Y."/>
            <person name="Marsh G.A."/>
            <person name="Crameri G."/>
            <person name="Broder C.C."/>
            <person name="Frey K.G."/>
            <person name="Wang L.F."/>
            <person name="Wang J."/>
        </authorList>
    </citation>
    <scope>NUCLEOTIDE SEQUENCE [LARGE SCALE GENOMIC DNA]</scope>
</reference>
<feature type="compositionally biased region" description="Polar residues" evidence="5">
    <location>
        <begin position="148"/>
        <end position="168"/>
    </location>
</feature>
<dbReference type="FunCoup" id="L5JXX6">
    <property type="interactions" value="2641"/>
</dbReference>
<dbReference type="Gene3D" id="6.10.250.2670">
    <property type="match status" value="1"/>
</dbReference>
<feature type="region of interest" description="Disordered" evidence="5">
    <location>
        <begin position="100"/>
        <end position="1173"/>
    </location>
</feature>